<evidence type="ECO:0000256" key="2">
    <source>
        <dbReference type="ARBA" id="ARBA00022679"/>
    </source>
</evidence>
<dbReference type="Proteomes" id="UP001152320">
    <property type="component" value="Chromosome 16"/>
</dbReference>
<keyword evidence="3 7" id="KW-0012">Acyltransferase</keyword>
<accession>A0A9Q1H0D9</accession>
<dbReference type="PANTHER" id="PTHR10983">
    <property type="entry name" value="1-ACYLGLYCEROL-3-PHOSPHATE ACYLTRANSFERASE-RELATED"/>
    <property type="match status" value="1"/>
</dbReference>
<keyword evidence="5" id="KW-0472">Membrane</keyword>
<evidence type="ECO:0000256" key="1">
    <source>
        <dbReference type="ARBA" id="ARBA00008655"/>
    </source>
</evidence>
<gene>
    <name evidence="7" type="ORF">HOLleu_32847</name>
</gene>
<evidence type="ECO:0000256" key="5">
    <source>
        <dbReference type="SAM" id="Phobius"/>
    </source>
</evidence>
<proteinExistence type="inferred from homology"/>
<dbReference type="EMBL" id="JAIZAY010000016">
    <property type="protein sequence ID" value="KAJ8027646.1"/>
    <property type="molecule type" value="Genomic_DNA"/>
</dbReference>
<name>A0A9Q1H0D9_HOLLE</name>
<keyword evidence="5" id="KW-1133">Transmembrane helix</keyword>
<keyword evidence="2" id="KW-0808">Transferase</keyword>
<dbReference type="InterPro" id="IPR032098">
    <property type="entry name" value="Acyltransf_C"/>
</dbReference>
<feature type="transmembrane region" description="Helical" evidence="5">
    <location>
        <begin position="348"/>
        <end position="366"/>
    </location>
</feature>
<evidence type="ECO:0000256" key="4">
    <source>
        <dbReference type="SAM" id="MobiDB-lite"/>
    </source>
</evidence>
<feature type="transmembrane region" description="Helical" evidence="5">
    <location>
        <begin position="372"/>
        <end position="391"/>
    </location>
</feature>
<dbReference type="GO" id="GO:0003841">
    <property type="term" value="F:1-acylglycerol-3-phosphate O-acyltransferase activity"/>
    <property type="evidence" value="ECO:0007669"/>
    <property type="project" value="TreeGrafter"/>
</dbReference>
<evidence type="ECO:0000313" key="7">
    <source>
        <dbReference type="EMBL" id="KAJ8027646.1"/>
    </source>
</evidence>
<sequence length="446" mass="51561">MALLDYVKTSFLVHLFFFVIFIISGLIVNILQVFTLLLWPINKSIYRKANGYLVYLHWSQLVFLYDTYSGSHIFVHCDQKFFDTIDTVHGLFVMNHTYDLDWLATWCVADRYGQLFSAKCFMKNELKYVPLIGWSFYLLEMPFLRRDFTRDREQLIEGIKLLSEFPMPSKTEKQGCGGAMHSKKSRKKEWFFSFTMVVEKRLLMFCEGTRFTPEKYEKSKQFALKKGLPVLKHILTPRTKGFCTAVEGLKGRVPILLDVTIAAQNSGGGDVTIYDLLLGKKVTFHAYVKVRDLNEVPTDSEEATSSYCHMLYQQKDKALGYFLEHNTFYGYDDTVKQYFIPPRIQPTLVAMFWYTVLGMPMLYYLWKLLYNGSMYTIVFTVLVIFLLQVGFHRMVSVTVASHGSSYGSKNHRSSTEKNGTVSSLSTANGDSFHENITPNVEVKKEN</sequence>
<comment type="caution">
    <text evidence="7">The sequence shown here is derived from an EMBL/GenBank/DDBJ whole genome shotgun (WGS) entry which is preliminary data.</text>
</comment>
<feature type="transmembrane region" description="Helical" evidence="5">
    <location>
        <begin position="12"/>
        <end position="39"/>
    </location>
</feature>
<dbReference type="AlphaFoldDB" id="A0A9Q1H0D9"/>
<dbReference type="SMART" id="SM00563">
    <property type="entry name" value="PlsC"/>
    <property type="match status" value="1"/>
</dbReference>
<dbReference type="OrthoDB" id="189226at2759"/>
<keyword evidence="8" id="KW-1185">Reference proteome</keyword>
<feature type="domain" description="Phospholipid/glycerol acyltransferase" evidence="6">
    <location>
        <begin position="90"/>
        <end position="243"/>
    </location>
</feature>
<organism evidence="7 8">
    <name type="scientific">Holothuria leucospilota</name>
    <name type="common">Black long sea cucumber</name>
    <name type="synonym">Mertensiothuria leucospilota</name>
    <dbReference type="NCBI Taxonomy" id="206669"/>
    <lineage>
        <taxon>Eukaryota</taxon>
        <taxon>Metazoa</taxon>
        <taxon>Echinodermata</taxon>
        <taxon>Eleutherozoa</taxon>
        <taxon>Echinozoa</taxon>
        <taxon>Holothuroidea</taxon>
        <taxon>Aspidochirotacea</taxon>
        <taxon>Aspidochirotida</taxon>
        <taxon>Holothuriidae</taxon>
        <taxon>Holothuria</taxon>
    </lineage>
</organism>
<reference evidence="7" key="1">
    <citation type="submission" date="2021-10" db="EMBL/GenBank/DDBJ databases">
        <title>Tropical sea cucumber genome reveals ecological adaptation and Cuvierian tubules defense mechanism.</title>
        <authorList>
            <person name="Chen T."/>
        </authorList>
    </citation>
    <scope>NUCLEOTIDE SEQUENCE</scope>
    <source>
        <strain evidence="7">Nanhai2018</strain>
        <tissue evidence="7">Muscle</tissue>
    </source>
</reference>
<dbReference type="Pfam" id="PF16076">
    <property type="entry name" value="Acyltransf_C"/>
    <property type="match status" value="1"/>
</dbReference>
<feature type="region of interest" description="Disordered" evidence="4">
    <location>
        <begin position="402"/>
        <end position="446"/>
    </location>
</feature>
<feature type="compositionally biased region" description="Polar residues" evidence="4">
    <location>
        <begin position="416"/>
        <end position="438"/>
    </location>
</feature>
<evidence type="ECO:0000256" key="3">
    <source>
        <dbReference type="ARBA" id="ARBA00023315"/>
    </source>
</evidence>
<dbReference type="CDD" id="cd07990">
    <property type="entry name" value="LPLAT_LCLAT1-like"/>
    <property type="match status" value="1"/>
</dbReference>
<dbReference type="InterPro" id="IPR002123">
    <property type="entry name" value="Plipid/glycerol_acylTrfase"/>
</dbReference>
<comment type="similarity">
    <text evidence="1">Belongs to the 1-acyl-sn-glycerol-3-phosphate acyltransferase family.</text>
</comment>
<keyword evidence="5" id="KW-0812">Transmembrane</keyword>
<dbReference type="Pfam" id="PF01553">
    <property type="entry name" value="Acyltransferase"/>
    <property type="match status" value="1"/>
</dbReference>
<evidence type="ECO:0000313" key="8">
    <source>
        <dbReference type="Proteomes" id="UP001152320"/>
    </source>
</evidence>
<protein>
    <submittedName>
        <fullName evidence="7">1-acyl-sn-glycerol-3-phosphate acyltransferase gamma</fullName>
    </submittedName>
</protein>
<dbReference type="PANTHER" id="PTHR10983:SF24">
    <property type="entry name" value="1-ACYLGLYCEROL-3-PHOSPHATE O-ACYLTRANSFERASE 3, ISOFORM E-RELATED"/>
    <property type="match status" value="1"/>
</dbReference>
<evidence type="ECO:0000259" key="6">
    <source>
        <dbReference type="SMART" id="SM00563"/>
    </source>
</evidence>
<dbReference type="GO" id="GO:0012505">
    <property type="term" value="C:endomembrane system"/>
    <property type="evidence" value="ECO:0007669"/>
    <property type="project" value="TreeGrafter"/>
</dbReference>